<feature type="region of interest" description="Disordered" evidence="1">
    <location>
        <begin position="101"/>
        <end position="161"/>
    </location>
</feature>
<reference evidence="2 3" key="1">
    <citation type="submission" date="2014-04" db="EMBL/GenBank/DDBJ databases">
        <authorList>
            <consortium name="DOE Joint Genome Institute"/>
            <person name="Kuo A."/>
            <person name="Tarkka M."/>
            <person name="Buscot F."/>
            <person name="Kohler A."/>
            <person name="Nagy L.G."/>
            <person name="Floudas D."/>
            <person name="Copeland A."/>
            <person name="Barry K.W."/>
            <person name="Cichocki N."/>
            <person name="Veneault-Fourrey C."/>
            <person name="LaButti K."/>
            <person name="Lindquist E.A."/>
            <person name="Lipzen A."/>
            <person name="Lundell T."/>
            <person name="Morin E."/>
            <person name="Murat C."/>
            <person name="Sun H."/>
            <person name="Tunlid A."/>
            <person name="Henrissat B."/>
            <person name="Grigoriev I.V."/>
            <person name="Hibbett D.S."/>
            <person name="Martin F."/>
            <person name="Nordberg H.P."/>
            <person name="Cantor M.N."/>
            <person name="Hua S.X."/>
        </authorList>
    </citation>
    <scope>NUCLEOTIDE SEQUENCE [LARGE SCALE GENOMIC DNA]</scope>
    <source>
        <strain evidence="2 3">F 1598</strain>
    </source>
</reference>
<gene>
    <name evidence="2" type="ORF">PILCRDRAFT_555954</name>
</gene>
<dbReference type="HOGENOM" id="CLU_754621_0_0_1"/>
<reference evidence="3" key="2">
    <citation type="submission" date="2015-01" db="EMBL/GenBank/DDBJ databases">
        <title>Evolutionary Origins and Diversification of the Mycorrhizal Mutualists.</title>
        <authorList>
            <consortium name="DOE Joint Genome Institute"/>
            <consortium name="Mycorrhizal Genomics Consortium"/>
            <person name="Kohler A."/>
            <person name="Kuo A."/>
            <person name="Nagy L.G."/>
            <person name="Floudas D."/>
            <person name="Copeland A."/>
            <person name="Barry K.W."/>
            <person name="Cichocki N."/>
            <person name="Veneault-Fourrey C."/>
            <person name="LaButti K."/>
            <person name="Lindquist E.A."/>
            <person name="Lipzen A."/>
            <person name="Lundell T."/>
            <person name="Morin E."/>
            <person name="Murat C."/>
            <person name="Riley R."/>
            <person name="Ohm R."/>
            <person name="Sun H."/>
            <person name="Tunlid A."/>
            <person name="Henrissat B."/>
            <person name="Grigoriev I.V."/>
            <person name="Hibbett D.S."/>
            <person name="Martin F."/>
        </authorList>
    </citation>
    <scope>NUCLEOTIDE SEQUENCE [LARGE SCALE GENOMIC DNA]</scope>
    <source>
        <strain evidence="3">F 1598</strain>
    </source>
</reference>
<name>A0A0C3BQ21_PILCF</name>
<dbReference type="InParanoid" id="A0A0C3BQ21"/>
<proteinExistence type="predicted"/>
<feature type="compositionally biased region" description="Polar residues" evidence="1">
    <location>
        <begin position="126"/>
        <end position="140"/>
    </location>
</feature>
<evidence type="ECO:0000256" key="1">
    <source>
        <dbReference type="SAM" id="MobiDB-lite"/>
    </source>
</evidence>
<feature type="region of interest" description="Disordered" evidence="1">
    <location>
        <begin position="328"/>
        <end position="367"/>
    </location>
</feature>
<evidence type="ECO:0000313" key="3">
    <source>
        <dbReference type="Proteomes" id="UP000054166"/>
    </source>
</evidence>
<keyword evidence="3" id="KW-1185">Reference proteome</keyword>
<feature type="compositionally biased region" description="Low complexity" evidence="1">
    <location>
        <begin position="141"/>
        <end position="161"/>
    </location>
</feature>
<accession>A0A0C3BQ21</accession>
<organism evidence="2 3">
    <name type="scientific">Piloderma croceum (strain F 1598)</name>
    <dbReference type="NCBI Taxonomy" id="765440"/>
    <lineage>
        <taxon>Eukaryota</taxon>
        <taxon>Fungi</taxon>
        <taxon>Dikarya</taxon>
        <taxon>Basidiomycota</taxon>
        <taxon>Agaricomycotina</taxon>
        <taxon>Agaricomycetes</taxon>
        <taxon>Agaricomycetidae</taxon>
        <taxon>Atheliales</taxon>
        <taxon>Atheliaceae</taxon>
        <taxon>Piloderma</taxon>
    </lineage>
</organism>
<evidence type="ECO:0000313" key="2">
    <source>
        <dbReference type="EMBL" id="KIM79417.1"/>
    </source>
</evidence>
<dbReference type="Proteomes" id="UP000054166">
    <property type="component" value="Unassembled WGS sequence"/>
</dbReference>
<sequence>MHVSERFARVLFCLYSAGRSIMATIRSPPPNPSFLPDSRGWTTDLWAKEVLGPENLELTRKSRVVRIAHRKVLRHVQHEYVDVAFRVGDATAWVRVERNGTPARGVPQETIPDARDSRNANDNNDTPASNQVLLTSTPNRGASSTSLTSVLSTSSSGSSSATAHDTVHLLLFRKGIDISLPLAKEPDDREINTMELSGNRELSVTEFAVLLQSISKKAPKYDVIFKNCYWYAGAVCDCVCREYPYTLKRDRRRSTIHSFPLGAKLTPNSAFDELYRAWRAEVTTLENLKTKQEIDDEREKEAMKKLDAAVDAAVKEEERKRDEVVEAAVKEERRKRDEAVEAERRKRDEAEHKLKDLEEQLKRLQAT</sequence>
<dbReference type="EMBL" id="KN833009">
    <property type="protein sequence ID" value="KIM79417.1"/>
    <property type="molecule type" value="Genomic_DNA"/>
</dbReference>
<protein>
    <recommendedName>
        <fullName evidence="4">PPPDE domain-containing protein</fullName>
    </recommendedName>
</protein>
<evidence type="ECO:0008006" key="4">
    <source>
        <dbReference type="Google" id="ProtNLM"/>
    </source>
</evidence>
<dbReference type="AlphaFoldDB" id="A0A0C3BQ21"/>